<keyword evidence="4 7" id="KW-0812">Transmembrane</keyword>
<dbReference type="InterPro" id="IPR000515">
    <property type="entry name" value="MetI-like"/>
</dbReference>
<dbReference type="EMBL" id="AGDV01000020">
    <property type="protein sequence ID" value="EMB31671.1"/>
    <property type="molecule type" value="Genomic_DNA"/>
</dbReference>
<organism evidence="9">
    <name type="scientific">Treponema denticola H-22</name>
    <dbReference type="NCBI Taxonomy" id="999432"/>
    <lineage>
        <taxon>Bacteria</taxon>
        <taxon>Pseudomonadati</taxon>
        <taxon>Spirochaetota</taxon>
        <taxon>Spirochaetia</taxon>
        <taxon>Spirochaetales</taxon>
        <taxon>Treponemataceae</taxon>
        <taxon>Treponema</taxon>
    </lineage>
</organism>
<comment type="caution">
    <text evidence="9">The sequence shown here is derived from an EMBL/GenBank/DDBJ whole genome shotgun (WGS) entry which is preliminary data.</text>
</comment>
<keyword evidence="6 7" id="KW-0472">Membrane</keyword>
<feature type="transmembrane region" description="Helical" evidence="7">
    <location>
        <begin position="102"/>
        <end position="120"/>
    </location>
</feature>
<proteinExistence type="inferred from homology"/>
<dbReference type="Gene3D" id="1.10.3720.10">
    <property type="entry name" value="MetI-like"/>
    <property type="match status" value="1"/>
</dbReference>
<dbReference type="RefSeq" id="WP_002685448.1">
    <property type="nucleotide sequence ID" value="NZ_CM001795.1"/>
</dbReference>
<dbReference type="PANTHER" id="PTHR43163:SF6">
    <property type="entry name" value="DIPEPTIDE TRANSPORT SYSTEM PERMEASE PROTEIN DPPB-RELATED"/>
    <property type="match status" value="1"/>
</dbReference>
<feature type="domain" description="ABC transmembrane type-1" evidence="8">
    <location>
        <begin position="96"/>
        <end position="297"/>
    </location>
</feature>
<dbReference type="InterPro" id="IPR035906">
    <property type="entry name" value="MetI-like_sf"/>
</dbReference>
<dbReference type="GO" id="GO:0005886">
    <property type="term" value="C:plasma membrane"/>
    <property type="evidence" value="ECO:0007669"/>
    <property type="project" value="UniProtKB-SubCell"/>
</dbReference>
<evidence type="ECO:0000313" key="9">
    <source>
        <dbReference type="EMBL" id="EMB31671.1"/>
    </source>
</evidence>
<feature type="transmembrane region" description="Helical" evidence="7">
    <location>
        <begin position="9"/>
        <end position="30"/>
    </location>
</feature>
<dbReference type="SUPFAM" id="SSF161098">
    <property type="entry name" value="MetI-like"/>
    <property type="match status" value="1"/>
</dbReference>
<dbReference type="GO" id="GO:0055085">
    <property type="term" value="P:transmembrane transport"/>
    <property type="evidence" value="ECO:0007669"/>
    <property type="project" value="InterPro"/>
</dbReference>
<evidence type="ECO:0000256" key="3">
    <source>
        <dbReference type="ARBA" id="ARBA00022475"/>
    </source>
</evidence>
<protein>
    <recommendedName>
        <fullName evidence="8">ABC transmembrane type-1 domain-containing protein</fullName>
    </recommendedName>
</protein>
<evidence type="ECO:0000256" key="2">
    <source>
        <dbReference type="ARBA" id="ARBA00022448"/>
    </source>
</evidence>
<comment type="similarity">
    <text evidence="7">Belongs to the binding-protein-dependent transport system permease family.</text>
</comment>
<sequence>MLNFILKRILYGILTMFIVASITFFLVHIIPGNPIETIAENLPEERRNELYSQYGYDKSLFTQYMVFWKNLLMKGDLGTSLYYRGRLVTDVIKTHAPISARLGLQALFFGVSVGLSLGILSAAKRGKKFDYAVILIAVIGISIPNFVLGQMLQYFFGIKHNLLPITGWGSFKYTVLPSLALAIGPIAKYSRYMRSNYLDIINQDYILTARAKGASKVRIIKSHILRNAFLPIITMLGPQIAFTFTGTFIIENIFSVPGLGSYFVRSISERDYTMVMGQTIFISFLYVASLIIVDIAYNLLDPRIKVQAKNEVL</sequence>
<feature type="transmembrane region" description="Helical" evidence="7">
    <location>
        <begin position="132"/>
        <end position="156"/>
    </location>
</feature>
<feature type="transmembrane region" description="Helical" evidence="7">
    <location>
        <begin position="280"/>
        <end position="300"/>
    </location>
</feature>
<evidence type="ECO:0000256" key="4">
    <source>
        <dbReference type="ARBA" id="ARBA00022692"/>
    </source>
</evidence>
<evidence type="ECO:0000256" key="1">
    <source>
        <dbReference type="ARBA" id="ARBA00004651"/>
    </source>
</evidence>
<dbReference type="InterPro" id="IPR045621">
    <property type="entry name" value="BPD_transp_1_N"/>
</dbReference>
<dbReference type="CDD" id="cd06261">
    <property type="entry name" value="TM_PBP2"/>
    <property type="match status" value="1"/>
</dbReference>
<evidence type="ECO:0000259" key="8">
    <source>
        <dbReference type="PROSITE" id="PS50928"/>
    </source>
</evidence>
<dbReference type="PANTHER" id="PTHR43163">
    <property type="entry name" value="DIPEPTIDE TRANSPORT SYSTEM PERMEASE PROTEIN DPPB-RELATED"/>
    <property type="match status" value="1"/>
</dbReference>
<dbReference type="Pfam" id="PF00528">
    <property type="entry name" value="BPD_transp_1"/>
    <property type="match status" value="1"/>
</dbReference>
<reference evidence="9" key="1">
    <citation type="submission" date="2012-01" db="EMBL/GenBank/DDBJ databases">
        <title>The Genome Sequence of Treponema denticola H-22.</title>
        <authorList>
            <consortium name="The Broad Institute Genome Sequencing Platform"/>
            <person name="Earl A."/>
            <person name="Ward D."/>
            <person name="Feldgarden M."/>
            <person name="Gevers D."/>
            <person name="Blanton J.M."/>
            <person name="Fenno C.J."/>
            <person name="Baranova O.V."/>
            <person name="Mathney J."/>
            <person name="Dewhirst F.E."/>
            <person name="Izard J."/>
            <person name="Young S.K."/>
            <person name="Zeng Q."/>
            <person name="Gargeya S."/>
            <person name="Fitzgerald M."/>
            <person name="Haas B."/>
            <person name="Abouelleil A."/>
            <person name="Alvarado L."/>
            <person name="Arachchi H.M."/>
            <person name="Berlin A."/>
            <person name="Chapman S.B."/>
            <person name="Gearin G."/>
            <person name="Goldberg J."/>
            <person name="Griggs A."/>
            <person name="Gujja S."/>
            <person name="Hansen M."/>
            <person name="Heiman D."/>
            <person name="Howarth C."/>
            <person name="Larimer J."/>
            <person name="Lui A."/>
            <person name="MacDonald P.J.P."/>
            <person name="McCowen C."/>
            <person name="Montmayeur A."/>
            <person name="Murphy C."/>
            <person name="Neiman D."/>
            <person name="Pearson M."/>
            <person name="Priest M."/>
            <person name="Roberts A."/>
            <person name="Saif S."/>
            <person name="Shea T."/>
            <person name="Sisk P."/>
            <person name="Stolte C."/>
            <person name="Sykes S."/>
            <person name="Wortman J."/>
            <person name="Nusbaum C."/>
            <person name="Birren B."/>
        </authorList>
    </citation>
    <scope>NUCLEOTIDE SEQUENCE [LARGE SCALE GENOMIC DNA]</scope>
    <source>
        <strain evidence="9">H-22</strain>
    </source>
</reference>
<dbReference type="PROSITE" id="PS50928">
    <property type="entry name" value="ABC_TM1"/>
    <property type="match status" value="1"/>
</dbReference>
<dbReference type="HOGENOM" id="CLU_036879_1_2_12"/>
<keyword evidence="3" id="KW-1003">Cell membrane</keyword>
<feature type="transmembrane region" description="Helical" evidence="7">
    <location>
        <begin position="168"/>
        <end position="187"/>
    </location>
</feature>
<keyword evidence="5 7" id="KW-1133">Transmembrane helix</keyword>
<comment type="subcellular location">
    <subcellularLocation>
        <location evidence="1 7">Cell membrane</location>
        <topology evidence="1 7">Multi-pass membrane protein</topology>
    </subcellularLocation>
</comment>
<name>A0A0E2E3G5_TREDN</name>
<evidence type="ECO:0000256" key="7">
    <source>
        <dbReference type="RuleBase" id="RU363032"/>
    </source>
</evidence>
<gene>
    <name evidence="9" type="ORF">HMPREF9726_02051</name>
</gene>
<dbReference type="Proteomes" id="UP000011705">
    <property type="component" value="Chromosome"/>
</dbReference>
<keyword evidence="2 7" id="KW-0813">Transport</keyword>
<dbReference type="AlphaFoldDB" id="A0A0E2E3G5"/>
<dbReference type="Pfam" id="PF19300">
    <property type="entry name" value="BPD_transp_1_N"/>
    <property type="match status" value="1"/>
</dbReference>
<accession>A0A0E2E3G5</accession>
<evidence type="ECO:0000256" key="6">
    <source>
        <dbReference type="ARBA" id="ARBA00023136"/>
    </source>
</evidence>
<feature type="transmembrane region" description="Helical" evidence="7">
    <location>
        <begin position="228"/>
        <end position="250"/>
    </location>
</feature>
<evidence type="ECO:0000256" key="5">
    <source>
        <dbReference type="ARBA" id="ARBA00022989"/>
    </source>
</evidence>
<dbReference type="PATRIC" id="fig|999432.5.peg.2131"/>